<protein>
    <recommendedName>
        <fullName evidence="2">Choline/carnitine acyltransferase domain-containing protein</fullName>
    </recommendedName>
</protein>
<comment type="caution">
    <text evidence="3">The sequence shown here is derived from an EMBL/GenBank/DDBJ whole genome shotgun (WGS) entry which is preliminary data.</text>
</comment>
<gene>
    <name evidence="3" type="ORF">PXEA_LOCUS8058</name>
</gene>
<dbReference type="SUPFAM" id="SSF52777">
    <property type="entry name" value="CoA-dependent acyltransferases"/>
    <property type="match status" value="1"/>
</dbReference>
<keyword evidence="4" id="KW-1185">Reference proteome</keyword>
<evidence type="ECO:0000256" key="1">
    <source>
        <dbReference type="ARBA" id="ARBA00023315"/>
    </source>
</evidence>
<accession>A0A3S5BR94</accession>
<sequence length="192" mass="22529">MNFQRPPLFLRGLIPLCSWQYERQFNTTRIPMPEKDVIVHWTSSYHISVYHKGRYFKCPLMHQGRQLLPAELEIMFQSILDETSLPAPGEEHLAAMTASPRDIWAATRATYLASDINRKTLEAVEKVSYFYCDETTNFSLFSTSNLYLFIHLWVCLYPLLSDPFTYLENLLNYCLPTHQNKGVVNLYYILFL</sequence>
<evidence type="ECO:0000313" key="4">
    <source>
        <dbReference type="Proteomes" id="UP000784294"/>
    </source>
</evidence>
<dbReference type="GO" id="GO:0006631">
    <property type="term" value="P:fatty acid metabolic process"/>
    <property type="evidence" value="ECO:0007669"/>
    <property type="project" value="TreeGrafter"/>
</dbReference>
<dbReference type="InterPro" id="IPR042231">
    <property type="entry name" value="Cho/carn_acyl_trans_2"/>
</dbReference>
<dbReference type="Pfam" id="PF00755">
    <property type="entry name" value="Carn_acyltransf"/>
    <property type="match status" value="1"/>
</dbReference>
<reference evidence="3" key="1">
    <citation type="submission" date="2018-11" db="EMBL/GenBank/DDBJ databases">
        <authorList>
            <consortium name="Pathogen Informatics"/>
        </authorList>
    </citation>
    <scope>NUCLEOTIDE SEQUENCE</scope>
</reference>
<feature type="domain" description="Choline/carnitine acyltransferase" evidence="2">
    <location>
        <begin position="14"/>
        <end position="132"/>
    </location>
</feature>
<evidence type="ECO:0000259" key="2">
    <source>
        <dbReference type="Pfam" id="PF00755"/>
    </source>
</evidence>
<dbReference type="GO" id="GO:0004095">
    <property type="term" value="F:carnitine O-palmitoyltransferase activity"/>
    <property type="evidence" value="ECO:0007669"/>
    <property type="project" value="TreeGrafter"/>
</dbReference>
<dbReference type="OrthoDB" id="240216at2759"/>
<dbReference type="PANTHER" id="PTHR22589:SF31">
    <property type="entry name" value="CARNITINE O-PALMITOYLTRANSFERASE"/>
    <property type="match status" value="1"/>
</dbReference>
<dbReference type="PANTHER" id="PTHR22589">
    <property type="entry name" value="CARNITINE O-ACYLTRANSFERASE"/>
    <property type="match status" value="1"/>
</dbReference>
<dbReference type="Proteomes" id="UP000784294">
    <property type="component" value="Unassembled WGS sequence"/>
</dbReference>
<dbReference type="InterPro" id="IPR000542">
    <property type="entry name" value="Carn_acyl_trans"/>
</dbReference>
<keyword evidence="1" id="KW-0808">Transferase</keyword>
<dbReference type="GO" id="GO:0005739">
    <property type="term" value="C:mitochondrion"/>
    <property type="evidence" value="ECO:0007669"/>
    <property type="project" value="TreeGrafter"/>
</dbReference>
<dbReference type="InterPro" id="IPR039551">
    <property type="entry name" value="Cho/carn_acyl_trans"/>
</dbReference>
<name>A0A3S5BR94_9PLAT</name>
<dbReference type="Gene3D" id="3.30.559.70">
    <property type="entry name" value="Choline/Carnitine o-acyltransferase, domain 2"/>
    <property type="match status" value="1"/>
</dbReference>
<dbReference type="AlphaFoldDB" id="A0A3S5BR94"/>
<dbReference type="EMBL" id="CAAALY010021770">
    <property type="protein sequence ID" value="VEL14618.1"/>
    <property type="molecule type" value="Genomic_DNA"/>
</dbReference>
<evidence type="ECO:0000313" key="3">
    <source>
        <dbReference type="EMBL" id="VEL14618.1"/>
    </source>
</evidence>
<organism evidence="3 4">
    <name type="scientific">Protopolystoma xenopodis</name>
    <dbReference type="NCBI Taxonomy" id="117903"/>
    <lineage>
        <taxon>Eukaryota</taxon>
        <taxon>Metazoa</taxon>
        <taxon>Spiralia</taxon>
        <taxon>Lophotrochozoa</taxon>
        <taxon>Platyhelminthes</taxon>
        <taxon>Monogenea</taxon>
        <taxon>Polyopisthocotylea</taxon>
        <taxon>Polystomatidea</taxon>
        <taxon>Polystomatidae</taxon>
        <taxon>Protopolystoma</taxon>
    </lineage>
</organism>
<keyword evidence="1" id="KW-0012">Acyltransferase</keyword>
<proteinExistence type="predicted"/>
<dbReference type="GO" id="GO:0009437">
    <property type="term" value="P:carnitine metabolic process"/>
    <property type="evidence" value="ECO:0007669"/>
    <property type="project" value="TreeGrafter"/>
</dbReference>